<proteinExistence type="predicted"/>
<dbReference type="EMBL" id="JH930477">
    <property type="protein sequence ID" value="EKM51269.1"/>
    <property type="molecule type" value="Genomic_DNA"/>
</dbReference>
<keyword evidence="4" id="KW-1185">Reference proteome</keyword>
<dbReference type="RefSeq" id="XP_007400417.1">
    <property type="nucleotide sequence ID" value="XM_007400355.1"/>
</dbReference>
<evidence type="ECO:0000256" key="1">
    <source>
        <dbReference type="SAM" id="MobiDB-lite"/>
    </source>
</evidence>
<reference evidence="3 4" key="1">
    <citation type="journal article" date="2012" name="BMC Genomics">
        <title>Comparative genomics of the white-rot fungi, Phanerochaete carnosa and P. chrysosporium, to elucidate the genetic basis of the distinct wood types they colonize.</title>
        <authorList>
            <person name="Suzuki H."/>
            <person name="MacDonald J."/>
            <person name="Syed K."/>
            <person name="Salamov A."/>
            <person name="Hori C."/>
            <person name="Aerts A."/>
            <person name="Henrissat B."/>
            <person name="Wiebenga A."/>
            <person name="vanKuyk P.A."/>
            <person name="Barry K."/>
            <person name="Lindquist E."/>
            <person name="LaButti K."/>
            <person name="Lapidus A."/>
            <person name="Lucas S."/>
            <person name="Coutinho P."/>
            <person name="Gong Y."/>
            <person name="Samejima M."/>
            <person name="Mahadevan R."/>
            <person name="Abou-Zaid M."/>
            <person name="de Vries R.P."/>
            <person name="Igarashi K."/>
            <person name="Yadav J.S."/>
            <person name="Grigoriev I.V."/>
            <person name="Master E.R."/>
        </authorList>
    </citation>
    <scope>NUCLEOTIDE SEQUENCE [LARGE SCALE GENOMIC DNA]</scope>
    <source>
        <strain evidence="3 4">HHB-10118-sp</strain>
    </source>
</reference>
<feature type="region of interest" description="Disordered" evidence="1">
    <location>
        <begin position="1"/>
        <end position="43"/>
    </location>
</feature>
<feature type="region of interest" description="Disordered" evidence="1">
    <location>
        <begin position="503"/>
        <end position="551"/>
    </location>
</feature>
<feature type="region of interest" description="Disordered" evidence="1">
    <location>
        <begin position="425"/>
        <end position="477"/>
    </location>
</feature>
<dbReference type="AlphaFoldDB" id="K5VXD9"/>
<feature type="region of interest" description="Disordered" evidence="1">
    <location>
        <begin position="339"/>
        <end position="410"/>
    </location>
</feature>
<feature type="compositionally biased region" description="Polar residues" evidence="1">
    <location>
        <begin position="276"/>
        <end position="300"/>
    </location>
</feature>
<feature type="region of interest" description="Disordered" evidence="1">
    <location>
        <begin position="78"/>
        <end position="106"/>
    </location>
</feature>
<feature type="compositionally biased region" description="Basic and acidic residues" evidence="1">
    <location>
        <begin position="152"/>
        <end position="171"/>
    </location>
</feature>
<dbReference type="Pfam" id="PF14616">
    <property type="entry name" value="Rua1_C"/>
    <property type="match status" value="1"/>
</dbReference>
<dbReference type="InterPro" id="IPR028012">
    <property type="entry name" value="Rua1_C"/>
</dbReference>
<dbReference type="PANTHER" id="PTHR28125:SF2">
    <property type="entry name" value="MEIOTIC EXPRESSION UP-REGULATED PROTEIN 26"/>
    <property type="match status" value="1"/>
</dbReference>
<feature type="region of interest" description="Disordered" evidence="1">
    <location>
        <begin position="272"/>
        <end position="306"/>
    </location>
</feature>
<dbReference type="InParanoid" id="K5VXD9"/>
<feature type="domain" description="Transcription regulator Rua1 C-terminal" evidence="2">
    <location>
        <begin position="634"/>
        <end position="681"/>
    </location>
</feature>
<dbReference type="OrthoDB" id="5595379at2759"/>
<gene>
    <name evidence="3" type="ORF">PHACADRAFT_151920</name>
</gene>
<name>K5VXD9_PHACS</name>
<feature type="compositionally biased region" description="Basic and acidic residues" evidence="1">
    <location>
        <begin position="508"/>
        <end position="533"/>
    </location>
</feature>
<dbReference type="Proteomes" id="UP000008370">
    <property type="component" value="Unassembled WGS sequence"/>
</dbReference>
<feature type="compositionally biased region" description="Basic and acidic residues" evidence="1">
    <location>
        <begin position="381"/>
        <end position="408"/>
    </location>
</feature>
<feature type="compositionally biased region" description="Low complexity" evidence="1">
    <location>
        <begin position="86"/>
        <end position="95"/>
    </location>
</feature>
<dbReference type="PANTHER" id="PTHR28125">
    <property type="entry name" value="MEIOTIC EXPRESSION UP-REGULATED PROTEIN 26"/>
    <property type="match status" value="1"/>
</dbReference>
<dbReference type="HOGENOM" id="CLU_455681_0_0_1"/>
<protein>
    <recommendedName>
        <fullName evidence="2">Transcription regulator Rua1 C-terminal domain-containing protein</fullName>
    </recommendedName>
</protein>
<dbReference type="KEGG" id="pco:PHACADRAFT_151920"/>
<dbReference type="GeneID" id="18908886"/>
<feature type="compositionally biased region" description="Polar residues" evidence="1">
    <location>
        <begin position="343"/>
        <end position="365"/>
    </location>
</feature>
<evidence type="ECO:0000313" key="3">
    <source>
        <dbReference type="EMBL" id="EKM51269.1"/>
    </source>
</evidence>
<accession>K5VXD9</accession>
<evidence type="ECO:0000259" key="2">
    <source>
        <dbReference type="Pfam" id="PF14616"/>
    </source>
</evidence>
<sequence>MFSFPATPPQRTSRLALDSPFFPGPSLAPYDSPTPRRDCPYPDLTARPSFRTLTAADTLLHLATSPSLSSRLGLYPSASTGSNAHSQSTQSTFPSSPGPCTPSRSILPLDRTKLDVLFHPFSSPHALWDSPRCLGTSDHPTFDAVSCSPVLHESERKEQERRRALEQDAEAHLLQPPSKRRKTDNTAEKPVNKAGRGSRIRGYRRLLTAAISHADFKLSTHYAHTDLDNDNTDSPHDYITDRHSSVDAEGPIIASSSSPAISLELLYPSSPPHRYASSNTSLSPLSELSDPTSATVSPSLGRSPAIPSYAVHENSASRTWPGRGTAMSIGTAAVTGTGRITRPRTNANSASVAKRTGSMNDSQQLRHPPFCPLSIHGAKLGGRDVSPKRREPERKMSTARRLRQDARLGPRNVHVQSQDVFKPEDWVRSPPRTRAHTRAVRGLSAATKPAVSDAASVGSFTPGSHERRSRVNASCDDDSWYDDDDCDKFLEASATRTRTYSKPNRITCHTEQRPNRSNETRSADLSRRDKDDEISGDVEQGSTAEEEPTMQLEQRTLPSHIPRHAGFPLFYRRFAVPAYGLSVPFPIGISCDWGTTPDLTHLAQNASHAESVGFAPRAEMTHVLGSAMPNASRSALDLYTPRWVRGRGGTKVGLCPVCIEPPTRGGVGHKMWLSMKFSAYKW</sequence>
<evidence type="ECO:0000313" key="4">
    <source>
        <dbReference type="Proteomes" id="UP000008370"/>
    </source>
</evidence>
<organism evidence="3 4">
    <name type="scientific">Phanerochaete carnosa (strain HHB-10118-sp)</name>
    <name type="common">White-rot fungus</name>
    <name type="synonym">Peniophora carnosa</name>
    <dbReference type="NCBI Taxonomy" id="650164"/>
    <lineage>
        <taxon>Eukaryota</taxon>
        <taxon>Fungi</taxon>
        <taxon>Dikarya</taxon>
        <taxon>Basidiomycota</taxon>
        <taxon>Agaricomycotina</taxon>
        <taxon>Agaricomycetes</taxon>
        <taxon>Polyporales</taxon>
        <taxon>Phanerochaetaceae</taxon>
        <taxon>Phanerochaete</taxon>
    </lineage>
</organism>
<feature type="region of interest" description="Disordered" evidence="1">
    <location>
        <begin position="151"/>
        <end position="197"/>
    </location>
</feature>